<dbReference type="GO" id="GO:0006260">
    <property type="term" value="P:DNA replication"/>
    <property type="evidence" value="ECO:0007669"/>
    <property type="project" value="UniProtKB-KW"/>
</dbReference>
<keyword evidence="5" id="KW-1185">Reference proteome</keyword>
<accession>A0A0U1LL42</accession>
<protein>
    <recommendedName>
        <fullName evidence="6">Sister chromatid cohesion protein Dcc1</fullName>
    </recommendedName>
</protein>
<dbReference type="AlphaFoldDB" id="A0A0U1LL42"/>
<dbReference type="Proteomes" id="UP000054383">
    <property type="component" value="Unassembled WGS sequence"/>
</dbReference>
<dbReference type="GO" id="GO:0034088">
    <property type="term" value="P:maintenance of mitotic sister chromatid cohesion"/>
    <property type="evidence" value="ECO:0007669"/>
    <property type="project" value="TreeGrafter"/>
</dbReference>
<dbReference type="Pfam" id="PF09724">
    <property type="entry name" value="Dcc1"/>
    <property type="match status" value="1"/>
</dbReference>
<evidence type="ECO:0000256" key="3">
    <source>
        <dbReference type="SAM" id="MobiDB-lite"/>
    </source>
</evidence>
<evidence type="ECO:0000313" key="5">
    <source>
        <dbReference type="Proteomes" id="UP000054383"/>
    </source>
</evidence>
<dbReference type="OrthoDB" id="5199543at2759"/>
<sequence length="391" mass="43747">MSTQAARSIRLTHGSQQRAFRLLELTPEIVELLSADNAPVLHLKSPPSDPSGQDVGYVNLCTPDKTFRIRQVQSSNSIHLVQPSTGENSQLVPLKQQQAEERNNGNDEWADTVSAIAKCASTLEVHGLDEGSATSVVAQALAKNLRVYEADRNDVDMADESQPEVAVTRGERESIKRTIIADVPFSDAECNAAWTEICAFVHVDTENNKNIVGFRPSARMKIDAWKRILEGSVLQSIDLEKQFLANDLWKAVLSDDDDKEEEPFPRPLFDALLNRLVERSGSQPMELKWSNLDKNASVKWIGETYLEAFAPIERSSIGRSEFLHAWKDLLPEAWRGEASLDVLPPNSYKSPDPVSICFVKESERNELKKTAGAAAAKNSRNWHERFRSQRK</sequence>
<evidence type="ECO:0000256" key="2">
    <source>
        <dbReference type="ARBA" id="ARBA00022705"/>
    </source>
</evidence>
<dbReference type="OMA" id="HDYVNLC"/>
<evidence type="ECO:0000313" key="4">
    <source>
        <dbReference type="EMBL" id="CRG83749.1"/>
    </source>
</evidence>
<gene>
    <name evidence="4" type="ORF">PISL3812_01105</name>
</gene>
<proteinExistence type="inferred from homology"/>
<dbReference type="InterPro" id="IPR019128">
    <property type="entry name" value="Dcc1"/>
</dbReference>
<reference evidence="4 5" key="1">
    <citation type="submission" date="2015-04" db="EMBL/GenBank/DDBJ databases">
        <authorList>
            <person name="Syromyatnikov M.Y."/>
            <person name="Popov V.N."/>
        </authorList>
    </citation>
    <scope>NUCLEOTIDE SEQUENCE [LARGE SCALE GENOMIC DNA]</scope>
    <source>
        <strain evidence="4">WF-38-12</strain>
    </source>
</reference>
<evidence type="ECO:0000256" key="1">
    <source>
        <dbReference type="ARBA" id="ARBA00007017"/>
    </source>
</evidence>
<feature type="compositionally biased region" description="Basic and acidic residues" evidence="3">
    <location>
        <begin position="381"/>
        <end position="391"/>
    </location>
</feature>
<dbReference type="STRING" id="28573.A0A0U1LL42"/>
<organism evidence="4 5">
    <name type="scientific">Talaromyces islandicus</name>
    <name type="common">Penicillium islandicum</name>
    <dbReference type="NCBI Taxonomy" id="28573"/>
    <lineage>
        <taxon>Eukaryota</taxon>
        <taxon>Fungi</taxon>
        <taxon>Dikarya</taxon>
        <taxon>Ascomycota</taxon>
        <taxon>Pezizomycotina</taxon>
        <taxon>Eurotiomycetes</taxon>
        <taxon>Eurotiomycetidae</taxon>
        <taxon>Eurotiales</taxon>
        <taxon>Trichocomaceae</taxon>
        <taxon>Talaromyces</taxon>
        <taxon>Talaromyces sect. Islandici</taxon>
    </lineage>
</organism>
<dbReference type="PANTHER" id="PTHR13395:SF6">
    <property type="entry name" value="SISTER CHROMATID COHESION PROTEIN DCC1"/>
    <property type="match status" value="1"/>
</dbReference>
<keyword evidence="2" id="KW-0235">DNA replication</keyword>
<dbReference type="GO" id="GO:0000775">
    <property type="term" value="C:chromosome, centromeric region"/>
    <property type="evidence" value="ECO:0007669"/>
    <property type="project" value="TreeGrafter"/>
</dbReference>
<dbReference type="GO" id="GO:0031390">
    <property type="term" value="C:Ctf18 RFC-like complex"/>
    <property type="evidence" value="ECO:0007669"/>
    <property type="project" value="InterPro"/>
</dbReference>
<dbReference type="PANTHER" id="PTHR13395">
    <property type="entry name" value="SISTER CHROMATID COHESION PROTEIN DCC1-RELATED"/>
    <property type="match status" value="1"/>
</dbReference>
<name>A0A0U1LL42_TALIS</name>
<dbReference type="EMBL" id="CVMT01000001">
    <property type="protein sequence ID" value="CRG83749.1"/>
    <property type="molecule type" value="Genomic_DNA"/>
</dbReference>
<comment type="similarity">
    <text evidence="1">Belongs to the DCC1 family.</text>
</comment>
<feature type="region of interest" description="Disordered" evidence="3">
    <location>
        <begin position="369"/>
        <end position="391"/>
    </location>
</feature>
<evidence type="ECO:0008006" key="6">
    <source>
        <dbReference type="Google" id="ProtNLM"/>
    </source>
</evidence>
<dbReference type="GO" id="GO:0000785">
    <property type="term" value="C:chromatin"/>
    <property type="evidence" value="ECO:0007669"/>
    <property type="project" value="TreeGrafter"/>
</dbReference>